<evidence type="ECO:0000256" key="1">
    <source>
        <dbReference type="SAM" id="MobiDB-lite"/>
    </source>
</evidence>
<organism evidence="2 3">
    <name type="scientific">Mucuna pruriens</name>
    <name type="common">Velvet bean</name>
    <name type="synonym">Dolichos pruriens</name>
    <dbReference type="NCBI Taxonomy" id="157652"/>
    <lineage>
        <taxon>Eukaryota</taxon>
        <taxon>Viridiplantae</taxon>
        <taxon>Streptophyta</taxon>
        <taxon>Embryophyta</taxon>
        <taxon>Tracheophyta</taxon>
        <taxon>Spermatophyta</taxon>
        <taxon>Magnoliopsida</taxon>
        <taxon>eudicotyledons</taxon>
        <taxon>Gunneridae</taxon>
        <taxon>Pentapetalae</taxon>
        <taxon>rosids</taxon>
        <taxon>fabids</taxon>
        <taxon>Fabales</taxon>
        <taxon>Fabaceae</taxon>
        <taxon>Papilionoideae</taxon>
        <taxon>50 kb inversion clade</taxon>
        <taxon>NPAAA clade</taxon>
        <taxon>indigoferoid/millettioid clade</taxon>
        <taxon>Phaseoleae</taxon>
        <taxon>Mucuna</taxon>
    </lineage>
</organism>
<comment type="caution">
    <text evidence="2">The sequence shown here is derived from an EMBL/GenBank/DDBJ whole genome shotgun (WGS) entry which is preliminary data.</text>
</comment>
<sequence>MARMPSVGQDAIDWPRHQSSSEGSHYKGVFLMVRKLISSQVLEEAKNQRENIFHFSERGELLVNKQVALAFTLENYKDKVVCDVMPIEATHILLGRPLQFDRRVTHDGVTNRFSFVHMGQKVVLKPLSTREVSIEHQTNLTLGANLTNRDAYRTKP</sequence>
<dbReference type="PANTHER" id="PTHR35046">
    <property type="entry name" value="ZINC KNUCKLE (CCHC-TYPE) FAMILY PROTEIN"/>
    <property type="match status" value="1"/>
</dbReference>
<dbReference type="EMBL" id="QJKJ01000091">
    <property type="protein sequence ID" value="RDY14340.1"/>
    <property type="molecule type" value="Genomic_DNA"/>
</dbReference>
<dbReference type="PANTHER" id="PTHR35046:SF9">
    <property type="entry name" value="RNA-DIRECTED DNA POLYMERASE"/>
    <property type="match status" value="1"/>
</dbReference>
<dbReference type="OrthoDB" id="1747743at2759"/>
<keyword evidence="3" id="KW-1185">Reference proteome</keyword>
<accession>A0A371IH48</accession>
<evidence type="ECO:0000313" key="2">
    <source>
        <dbReference type="EMBL" id="RDY14340.1"/>
    </source>
</evidence>
<dbReference type="AlphaFoldDB" id="A0A371IH48"/>
<protein>
    <submittedName>
        <fullName evidence="2">Uncharacterized protein</fullName>
    </submittedName>
</protein>
<feature type="region of interest" description="Disordered" evidence="1">
    <location>
        <begin position="1"/>
        <end position="22"/>
    </location>
</feature>
<reference evidence="2" key="1">
    <citation type="submission" date="2018-05" db="EMBL/GenBank/DDBJ databases">
        <title>Draft genome of Mucuna pruriens seed.</title>
        <authorList>
            <person name="Nnadi N.E."/>
            <person name="Vos R."/>
            <person name="Hasami M.H."/>
            <person name="Devisetty U.K."/>
            <person name="Aguiy J.C."/>
        </authorList>
    </citation>
    <scope>NUCLEOTIDE SEQUENCE [LARGE SCALE GENOMIC DNA]</scope>
    <source>
        <strain evidence="2">JCA_2017</strain>
    </source>
</reference>
<proteinExistence type="predicted"/>
<gene>
    <name evidence="2" type="ORF">CR513_00619</name>
</gene>
<evidence type="ECO:0000313" key="3">
    <source>
        <dbReference type="Proteomes" id="UP000257109"/>
    </source>
</evidence>
<name>A0A371IH48_MUCPR</name>
<feature type="non-terminal residue" evidence="2">
    <location>
        <position position="1"/>
    </location>
</feature>
<dbReference type="Proteomes" id="UP000257109">
    <property type="component" value="Unassembled WGS sequence"/>
</dbReference>